<feature type="transmembrane region" description="Helical" evidence="1">
    <location>
        <begin position="26"/>
        <end position="45"/>
    </location>
</feature>
<keyword evidence="1" id="KW-1133">Transmembrane helix</keyword>
<keyword evidence="1" id="KW-0812">Transmembrane</keyword>
<gene>
    <name evidence="2" type="ORF">M421DRAFT_418207</name>
</gene>
<evidence type="ECO:0000313" key="2">
    <source>
        <dbReference type="EMBL" id="KAF1930723.1"/>
    </source>
</evidence>
<dbReference type="Proteomes" id="UP000800082">
    <property type="component" value="Unassembled WGS sequence"/>
</dbReference>
<name>A0A6A5RTE8_9PLEO</name>
<dbReference type="RefSeq" id="XP_033450971.1">
    <property type="nucleotide sequence ID" value="XM_033591702.1"/>
</dbReference>
<dbReference type="OrthoDB" id="3744403at2759"/>
<evidence type="ECO:0000313" key="3">
    <source>
        <dbReference type="Proteomes" id="UP000800082"/>
    </source>
</evidence>
<dbReference type="GeneID" id="54349370"/>
<keyword evidence="1" id="KW-0472">Membrane</keyword>
<accession>A0A6A5RTE8</accession>
<sequence>MSHQRSISEADFHKQRRSLLRKKTRAGWGVGLSSAMTASGLYYMAVPAGVAAYGYKNSGDTLEDLEQIMAARGIKPRSRDRLASFLIGTTEKLAISAVTLGQSEAACLDGYFGLKNNIDNLAHLNTEVLSHDGLKGANLLVNMPVDFVQHTVHYESSSHDVSDNLAMAAAAGVTEYGLNKMGDAGSNARCKVETGQSQHAMWQGMGVRRF</sequence>
<reference evidence="2" key="1">
    <citation type="journal article" date="2020" name="Stud. Mycol.">
        <title>101 Dothideomycetes genomes: a test case for predicting lifestyles and emergence of pathogens.</title>
        <authorList>
            <person name="Haridas S."/>
            <person name="Albert R."/>
            <person name="Binder M."/>
            <person name="Bloem J."/>
            <person name="Labutti K."/>
            <person name="Salamov A."/>
            <person name="Andreopoulos B."/>
            <person name="Baker S."/>
            <person name="Barry K."/>
            <person name="Bills G."/>
            <person name="Bluhm B."/>
            <person name="Cannon C."/>
            <person name="Castanera R."/>
            <person name="Culley D."/>
            <person name="Daum C."/>
            <person name="Ezra D."/>
            <person name="Gonzalez J."/>
            <person name="Henrissat B."/>
            <person name="Kuo A."/>
            <person name="Liang C."/>
            <person name="Lipzen A."/>
            <person name="Lutzoni F."/>
            <person name="Magnuson J."/>
            <person name="Mondo S."/>
            <person name="Nolan M."/>
            <person name="Ohm R."/>
            <person name="Pangilinan J."/>
            <person name="Park H.-J."/>
            <person name="Ramirez L."/>
            <person name="Alfaro M."/>
            <person name="Sun H."/>
            <person name="Tritt A."/>
            <person name="Yoshinaga Y."/>
            <person name="Zwiers L.-H."/>
            <person name="Turgeon B."/>
            <person name="Goodwin S."/>
            <person name="Spatafora J."/>
            <person name="Crous P."/>
            <person name="Grigoriev I."/>
        </authorList>
    </citation>
    <scope>NUCLEOTIDE SEQUENCE</scope>
    <source>
        <strain evidence="2">CBS 183.55</strain>
    </source>
</reference>
<evidence type="ECO:0000256" key="1">
    <source>
        <dbReference type="SAM" id="Phobius"/>
    </source>
</evidence>
<dbReference type="EMBL" id="ML978962">
    <property type="protein sequence ID" value="KAF1930723.1"/>
    <property type="molecule type" value="Genomic_DNA"/>
</dbReference>
<dbReference type="AlphaFoldDB" id="A0A6A5RTE8"/>
<keyword evidence="3" id="KW-1185">Reference proteome</keyword>
<proteinExistence type="predicted"/>
<organism evidence="2 3">
    <name type="scientific">Didymella exigua CBS 183.55</name>
    <dbReference type="NCBI Taxonomy" id="1150837"/>
    <lineage>
        <taxon>Eukaryota</taxon>
        <taxon>Fungi</taxon>
        <taxon>Dikarya</taxon>
        <taxon>Ascomycota</taxon>
        <taxon>Pezizomycotina</taxon>
        <taxon>Dothideomycetes</taxon>
        <taxon>Pleosporomycetidae</taxon>
        <taxon>Pleosporales</taxon>
        <taxon>Pleosporineae</taxon>
        <taxon>Didymellaceae</taxon>
        <taxon>Didymella</taxon>
    </lineage>
</organism>
<protein>
    <submittedName>
        <fullName evidence="2">Uncharacterized protein</fullName>
    </submittedName>
</protein>